<accession>A0AAD3TI20</accession>
<keyword evidence="2" id="KW-1185">Reference proteome</keyword>
<gene>
    <name evidence="1" type="ORF">Nepgr_031404</name>
</gene>
<proteinExistence type="predicted"/>
<dbReference type="AlphaFoldDB" id="A0AAD3TI20"/>
<reference evidence="1" key="1">
    <citation type="submission" date="2023-05" db="EMBL/GenBank/DDBJ databases">
        <title>Nepenthes gracilis genome sequencing.</title>
        <authorList>
            <person name="Fukushima K."/>
        </authorList>
    </citation>
    <scope>NUCLEOTIDE SEQUENCE</scope>
    <source>
        <strain evidence="1">SING2019-196</strain>
    </source>
</reference>
<sequence>MSTALIDPLLVARVVGEVIDIFAPTVKMNVTCSLSNKHVCNGHLTLPSVIADKTPVGVGDHDSRAAYELYDIFAIVSRLDLY</sequence>
<name>A0AAD3TI20_NEPGR</name>
<dbReference type="EMBL" id="BSYO01000036">
    <property type="protein sequence ID" value="GMH29561.1"/>
    <property type="molecule type" value="Genomic_DNA"/>
</dbReference>
<comment type="caution">
    <text evidence="1">The sequence shown here is derived from an EMBL/GenBank/DDBJ whole genome shotgun (WGS) entry which is preliminary data.</text>
</comment>
<organism evidence="1 2">
    <name type="scientific">Nepenthes gracilis</name>
    <name type="common">Slender pitcher plant</name>
    <dbReference type="NCBI Taxonomy" id="150966"/>
    <lineage>
        <taxon>Eukaryota</taxon>
        <taxon>Viridiplantae</taxon>
        <taxon>Streptophyta</taxon>
        <taxon>Embryophyta</taxon>
        <taxon>Tracheophyta</taxon>
        <taxon>Spermatophyta</taxon>
        <taxon>Magnoliopsida</taxon>
        <taxon>eudicotyledons</taxon>
        <taxon>Gunneridae</taxon>
        <taxon>Pentapetalae</taxon>
        <taxon>Caryophyllales</taxon>
        <taxon>Nepenthaceae</taxon>
        <taxon>Nepenthes</taxon>
    </lineage>
</organism>
<protein>
    <submittedName>
        <fullName evidence="1">Uncharacterized protein</fullName>
    </submittedName>
</protein>
<evidence type="ECO:0000313" key="1">
    <source>
        <dbReference type="EMBL" id="GMH29561.1"/>
    </source>
</evidence>
<evidence type="ECO:0000313" key="2">
    <source>
        <dbReference type="Proteomes" id="UP001279734"/>
    </source>
</evidence>
<dbReference type="Proteomes" id="UP001279734">
    <property type="component" value="Unassembled WGS sequence"/>
</dbReference>